<comment type="caution">
    <text evidence="1">The sequence shown here is derived from an EMBL/GenBank/DDBJ whole genome shotgun (WGS) entry which is preliminary data.</text>
</comment>
<name>A0A8S9ZZZ8_9BILA</name>
<sequence>MLLNFRRLLLVKGWGSKQFLHGLITKDIDILNDTNRLIYTFLLNVKGRIFVDMFIWRLTNILEREIEAYALEIDSRKFDIFQKVLNVYKLRRPIIIESLPKHRVCFNSSYNSLKETTLSSSTIINWTPDPRVLNFGYRSLIENNEENLLENYENEYIDHRYKWGIGEGIELTDQIPLAMNGDLLNGISFNKGLRFFLN</sequence>
<dbReference type="OrthoDB" id="191995at2759"/>
<evidence type="ECO:0000313" key="1">
    <source>
        <dbReference type="EMBL" id="KAF7638669.1"/>
    </source>
</evidence>
<accession>A0A8S9ZZZ8</accession>
<dbReference type="GO" id="GO:0016226">
    <property type="term" value="P:iron-sulfur cluster assembly"/>
    <property type="evidence" value="ECO:0007669"/>
    <property type="project" value="TreeGrafter"/>
</dbReference>
<dbReference type="EMBL" id="JABEBT010000010">
    <property type="protein sequence ID" value="KAF7638669.1"/>
    <property type="molecule type" value="Genomic_DNA"/>
</dbReference>
<dbReference type="AlphaFoldDB" id="A0A8S9ZZZ8"/>
<protein>
    <submittedName>
        <fullName evidence="1">Uncharacterized protein</fullName>
    </submittedName>
</protein>
<keyword evidence="2" id="KW-1185">Reference proteome</keyword>
<dbReference type="Proteomes" id="UP000605970">
    <property type="component" value="Unassembled WGS sequence"/>
</dbReference>
<dbReference type="Gene3D" id="3.30.1360.120">
    <property type="entry name" value="Probable tRNA modification gtpase trme, domain 1"/>
    <property type="match status" value="1"/>
</dbReference>
<dbReference type="PANTHER" id="PTHR22602">
    <property type="entry name" value="TRANSFERASE CAF17, MITOCHONDRIAL-RELATED"/>
    <property type="match status" value="1"/>
</dbReference>
<dbReference type="InterPro" id="IPR027266">
    <property type="entry name" value="TrmE/GcvT-like"/>
</dbReference>
<organism evidence="1 2">
    <name type="scientific">Meloidogyne graminicola</name>
    <dbReference type="NCBI Taxonomy" id="189291"/>
    <lineage>
        <taxon>Eukaryota</taxon>
        <taxon>Metazoa</taxon>
        <taxon>Ecdysozoa</taxon>
        <taxon>Nematoda</taxon>
        <taxon>Chromadorea</taxon>
        <taxon>Rhabditida</taxon>
        <taxon>Tylenchina</taxon>
        <taxon>Tylenchomorpha</taxon>
        <taxon>Tylenchoidea</taxon>
        <taxon>Meloidogynidae</taxon>
        <taxon>Meloidogyninae</taxon>
        <taxon>Meloidogyne</taxon>
    </lineage>
</organism>
<gene>
    <name evidence="1" type="ORF">Mgra_00001751</name>
</gene>
<reference evidence="1" key="1">
    <citation type="journal article" date="2020" name="Ecol. Evol.">
        <title>Genome structure and content of the rice root-knot nematode (Meloidogyne graminicola).</title>
        <authorList>
            <person name="Phan N.T."/>
            <person name="Danchin E.G.J."/>
            <person name="Klopp C."/>
            <person name="Perfus-Barbeoch L."/>
            <person name="Kozlowski D.K."/>
            <person name="Koutsovoulos G.D."/>
            <person name="Lopez-Roques C."/>
            <person name="Bouchez O."/>
            <person name="Zahm M."/>
            <person name="Besnard G."/>
            <person name="Bellafiore S."/>
        </authorList>
    </citation>
    <scope>NUCLEOTIDE SEQUENCE</scope>
    <source>
        <strain evidence="1">VN-18</strain>
    </source>
</reference>
<proteinExistence type="predicted"/>
<dbReference type="GO" id="GO:0005759">
    <property type="term" value="C:mitochondrial matrix"/>
    <property type="evidence" value="ECO:0007669"/>
    <property type="project" value="TreeGrafter"/>
</dbReference>
<dbReference type="PANTHER" id="PTHR22602:SF0">
    <property type="entry name" value="TRANSFERASE CAF17, MITOCHONDRIAL-RELATED"/>
    <property type="match status" value="1"/>
</dbReference>
<dbReference type="SUPFAM" id="SSF103025">
    <property type="entry name" value="Folate-binding domain"/>
    <property type="match status" value="1"/>
</dbReference>
<dbReference type="InterPro" id="IPR045179">
    <property type="entry name" value="YgfZ/GcvT"/>
</dbReference>
<evidence type="ECO:0000313" key="2">
    <source>
        <dbReference type="Proteomes" id="UP000605970"/>
    </source>
</evidence>